<dbReference type="InterPro" id="IPR010210">
    <property type="entry name" value="ADH_synthase"/>
</dbReference>
<sequence>MNVGKSIRMEKIFDRRTKKTVMVPMDHGITLGPVKGLVNVKDVMRCAAEGGANALIMHKGIVKDCYVNCPKTAGLIIHLSASTSLSVDPDHKVLLTTPDEALRLGADAVSVHVNIGSEKEDIMLKDSGMVARECEALGLPMLAMMYPRGKNIHNQYDPELIAHVCRVGAEMGADVVKTNYTGDPDSFKRVVKGCPAPVIVAGGLKTSTDLELLEHIGGAMEAGSAGVAIGRNVFMHETPTLMVRRIRAVVHDSLSPEEAMKIRG</sequence>
<dbReference type="NCBIfam" id="NF005556">
    <property type="entry name" value="PRK07226.1"/>
    <property type="match status" value="1"/>
</dbReference>
<dbReference type="SUPFAM" id="SSF51569">
    <property type="entry name" value="Aldolase"/>
    <property type="match status" value="1"/>
</dbReference>
<evidence type="ECO:0000313" key="8">
    <source>
        <dbReference type="EMBL" id="BAI61439.1"/>
    </source>
</evidence>
<comment type="similarity">
    <text evidence="5">Belongs to the DeoC/FbaB aldolase family. ADHS subfamily.</text>
</comment>
<feature type="binding site" evidence="5">
    <location>
        <begin position="230"/>
        <end position="231"/>
    </location>
    <ligand>
        <name>1-deoxy-D-threo-hexo-2,5-diulose 6-phosphate</name>
        <dbReference type="ChEBI" id="CHEBI:58861"/>
    </ligand>
</feature>
<dbReference type="InterPro" id="IPR041720">
    <property type="entry name" value="FbaB-like"/>
</dbReference>
<dbReference type="OrthoDB" id="50091at2157"/>
<proteinExistence type="inferred from homology"/>
<dbReference type="GO" id="GO:0004332">
    <property type="term" value="F:fructose-bisphosphate aldolase activity"/>
    <property type="evidence" value="ECO:0007669"/>
    <property type="project" value="InterPro"/>
</dbReference>
<dbReference type="PIRSF" id="PIRSF038992">
    <property type="entry name" value="Aldolase_Ia"/>
    <property type="match status" value="1"/>
</dbReference>
<organism evidence="8 9">
    <name type="scientific">Methanocella paludicola (strain DSM 17711 / JCM 13418 / NBRC 101707 / SANAE)</name>
    <dbReference type="NCBI Taxonomy" id="304371"/>
    <lineage>
        <taxon>Archaea</taxon>
        <taxon>Methanobacteriati</taxon>
        <taxon>Methanobacteriota</taxon>
        <taxon>Stenosarchaea group</taxon>
        <taxon>Methanomicrobia</taxon>
        <taxon>Methanocellales</taxon>
        <taxon>Methanocellaceae</taxon>
        <taxon>Methanocella</taxon>
    </lineage>
</organism>
<evidence type="ECO:0000256" key="7">
    <source>
        <dbReference type="PIRSR" id="PIRSR038992-1"/>
    </source>
</evidence>
<comment type="catalytic activity">
    <reaction evidence="5">
        <text>1-deoxy-D-threo-hexo-2,5-diulose 6-phosphate + L-aspartate 4-semialdehyde = 2,3-dioxopropyl phosphate + 2-amino-2,3,7-trideoxy-D-lyxo-hept-6-ulosonate</text>
        <dbReference type="Rhea" id="RHEA:25952"/>
        <dbReference type="ChEBI" id="CHEBI:58859"/>
        <dbReference type="ChEBI" id="CHEBI:58860"/>
        <dbReference type="ChEBI" id="CHEBI:58861"/>
        <dbReference type="ChEBI" id="CHEBI:537519"/>
        <dbReference type="EC" id="2.2.1.10"/>
    </reaction>
</comment>
<dbReference type="InterPro" id="IPR050456">
    <property type="entry name" value="DeoC/FbaB_aldolase"/>
</dbReference>
<dbReference type="CDD" id="cd00958">
    <property type="entry name" value="DhnA"/>
    <property type="match status" value="1"/>
</dbReference>
<evidence type="ECO:0000256" key="4">
    <source>
        <dbReference type="ARBA" id="ARBA00023270"/>
    </source>
</evidence>
<protein>
    <recommendedName>
        <fullName evidence="5 6">2-amino-3,7-dideoxy-D-threo-hept-6-ulosonate synthase</fullName>
        <shortName evidence="5">ADH synthase</shortName>
        <shortName evidence="5">ADHS</shortName>
        <shortName evidence="5">ADTH synthase</shortName>
        <ecNumber evidence="5 6">2.2.1.10</ecNumber>
    </recommendedName>
</protein>
<evidence type="ECO:0000256" key="2">
    <source>
        <dbReference type="ARBA" id="ARBA00022679"/>
    </source>
</evidence>
<dbReference type="STRING" id="304371.MCP_1367"/>
<dbReference type="GO" id="GO:0016836">
    <property type="term" value="F:hydro-lyase activity"/>
    <property type="evidence" value="ECO:0007669"/>
    <property type="project" value="InterPro"/>
</dbReference>
<evidence type="ECO:0000256" key="5">
    <source>
        <dbReference type="HAMAP-Rule" id="MF_00960"/>
    </source>
</evidence>
<accession>D1YYB7</accession>
<dbReference type="PANTHER" id="PTHR47916:SF1">
    <property type="entry name" value="3-HYDROXY-5-PHOSPHONOOXYPENTANE-2,4-DIONE THIOLASE"/>
    <property type="match status" value="1"/>
</dbReference>
<dbReference type="KEGG" id="mpd:MCP_1367"/>
<dbReference type="eggNOG" id="arCOG04044">
    <property type="taxonomic scope" value="Archaea"/>
</dbReference>
<feature type="active site" description="Proton donor" evidence="5 7">
    <location>
        <position position="146"/>
    </location>
</feature>
<evidence type="ECO:0000256" key="1">
    <source>
        <dbReference type="ARBA" id="ARBA00022605"/>
    </source>
</evidence>
<keyword evidence="9" id="KW-1185">Reference proteome</keyword>
<dbReference type="GO" id="GO:0008652">
    <property type="term" value="P:amino acid biosynthetic process"/>
    <property type="evidence" value="ECO:0007669"/>
    <property type="project" value="UniProtKB-KW"/>
</dbReference>
<dbReference type="InterPro" id="IPR002915">
    <property type="entry name" value="DeoC/FbaB/LacD_aldolase"/>
</dbReference>
<dbReference type="EC" id="2.2.1.10" evidence="5 6"/>
<keyword evidence="1 5" id="KW-0028">Amino-acid biosynthesis</keyword>
<dbReference type="EMBL" id="AP011532">
    <property type="protein sequence ID" value="BAI61439.1"/>
    <property type="molecule type" value="Genomic_DNA"/>
</dbReference>
<feature type="binding site" evidence="5">
    <location>
        <begin position="26"/>
        <end position="30"/>
    </location>
    <ligand>
        <name>1-deoxy-D-threo-hexo-2,5-diulose 6-phosphate</name>
        <dbReference type="ChEBI" id="CHEBI:58861"/>
    </ligand>
</feature>
<dbReference type="Proteomes" id="UP000001882">
    <property type="component" value="Chromosome"/>
</dbReference>
<keyword evidence="3 5" id="KW-0057">Aromatic amino acid biosynthesis</keyword>
<dbReference type="GeneID" id="8681330"/>
<feature type="binding site" evidence="5">
    <location>
        <begin position="202"/>
        <end position="203"/>
    </location>
    <ligand>
        <name>1-deoxy-D-threo-hexo-2,5-diulose 6-phosphate</name>
        <dbReference type="ChEBI" id="CHEBI:58861"/>
    </ligand>
</feature>
<dbReference type="PANTHER" id="PTHR47916">
    <property type="entry name" value="FRUCTOSE-BISPHOSPHATE ALDOLASE CLASS 1"/>
    <property type="match status" value="1"/>
</dbReference>
<feature type="active site" description="Schiff-base intermediate with dihydroxyacetone-P" evidence="7">
    <location>
        <position position="177"/>
    </location>
</feature>
<dbReference type="GO" id="GO:0009073">
    <property type="term" value="P:aromatic amino acid family biosynthetic process"/>
    <property type="evidence" value="ECO:0007669"/>
    <property type="project" value="UniProtKB-UniRule"/>
</dbReference>
<keyword evidence="2 5" id="KW-0808">Transferase</keyword>
<feature type="active site" description="Proton acceptor" evidence="5">
    <location>
        <position position="26"/>
    </location>
</feature>
<dbReference type="SMART" id="SM01133">
    <property type="entry name" value="DeoC"/>
    <property type="match status" value="1"/>
</dbReference>
<dbReference type="GO" id="GO:0016744">
    <property type="term" value="F:transketolase or transaldolase activity"/>
    <property type="evidence" value="ECO:0007669"/>
    <property type="project" value="UniProtKB-UniRule"/>
</dbReference>
<reference evidence="9" key="3">
    <citation type="journal article" date="2011" name="PLoS ONE">
        <title>Genome sequence of a mesophilic hydrogenotrophic methanogen Methanocella paludicola, the first cultivated representative of the order Methanocellales.</title>
        <authorList>
            <person name="Sakai S."/>
            <person name="Takaki Y."/>
            <person name="Shimamura S."/>
            <person name="Sekine M."/>
            <person name="Tajima T."/>
            <person name="Kosugi H."/>
            <person name="Ichikawa N."/>
            <person name="Tasumi E."/>
            <person name="Hiraki A.T."/>
            <person name="Shimizu A."/>
            <person name="Kato Y."/>
            <person name="Nishiko R."/>
            <person name="Mori K."/>
            <person name="Fujita N."/>
            <person name="Imachi H."/>
            <person name="Takai K."/>
        </authorList>
    </citation>
    <scope>NUCLEOTIDE SEQUENCE [LARGE SCALE GENOMIC DNA]</scope>
    <source>
        <strain evidence="9">DSM 17711 / JCM 13418 / NBRC 101707 / SANAE</strain>
    </source>
</reference>
<dbReference type="NCBIfam" id="TIGR01949">
    <property type="entry name" value="ADH_synth"/>
    <property type="match status" value="1"/>
</dbReference>
<evidence type="ECO:0000256" key="6">
    <source>
        <dbReference type="NCBIfam" id="TIGR01949"/>
    </source>
</evidence>
<evidence type="ECO:0000256" key="3">
    <source>
        <dbReference type="ARBA" id="ARBA00023141"/>
    </source>
</evidence>
<name>D1YYB7_METPS</name>
<feature type="active site" description="Schiff-base intermediate with substrate" evidence="5">
    <location>
        <position position="177"/>
    </location>
</feature>
<evidence type="ECO:0000313" key="9">
    <source>
        <dbReference type="Proteomes" id="UP000001882"/>
    </source>
</evidence>
<gene>
    <name evidence="5" type="primary">aroA'</name>
    <name evidence="8" type="ordered locus">MCP_1367</name>
</gene>
<comment type="function">
    <text evidence="5">Catalyzes a transaldol reaction between 6-deoxy-5-ketofructose 1-phosphate (DKFP) and L-aspartate semialdehyde (ASA) with an elimination of hydroxypyruvaldehyde phosphate to yield 2-amino-3,7-dideoxy-D-threo-hept-6-ulosonate (ADH). Plays a key role in an alternative pathway of the biosynthesis of 3-dehydroquinate (DHQ), which is involved in the canonical pathway for the biosynthesis of aromatic amino acids.</text>
</comment>
<dbReference type="InterPro" id="IPR013785">
    <property type="entry name" value="Aldolase_TIM"/>
</dbReference>
<dbReference type="AlphaFoldDB" id="D1YYB7"/>
<reference evidence="8 9" key="1">
    <citation type="journal article" date="2007" name="Appl. Environ. Microbiol.">
        <title>Isolation of key methanogens for global methane emission from rice paddy fields: a novel isolate affiliated with the clone cluster rice cluster I.</title>
        <authorList>
            <person name="Sakai S."/>
            <person name="Imachi H."/>
            <person name="Sekiguchi Y."/>
            <person name="Ohashi A."/>
            <person name="Harada H."/>
            <person name="Kamagata Y."/>
        </authorList>
    </citation>
    <scope>NUCLEOTIDE SEQUENCE [LARGE SCALE GENOMIC DNA]</scope>
    <source>
        <strain evidence="9">DSM 17711 / JCM 13418 / NBRC 101707 / SANAE</strain>
    </source>
</reference>
<dbReference type="RefSeq" id="WP_012900118.1">
    <property type="nucleotide sequence ID" value="NC_013665.1"/>
</dbReference>
<reference evidence="8 9" key="2">
    <citation type="journal article" date="2008" name="Int. J. Syst. Evol. Microbiol.">
        <title>Methanocella paludicola gen. nov., sp. nov., a methane-producing archaeon, the first isolate of the lineage 'Rice Cluster I', and proposal of the new archaeal order Methanocellales ord. nov.</title>
        <authorList>
            <person name="Sakai S."/>
            <person name="Imachi H."/>
            <person name="Hanada S."/>
            <person name="Ohashi A."/>
            <person name="Harada H."/>
            <person name="Kamagata Y."/>
        </authorList>
    </citation>
    <scope>NUCLEOTIDE SEQUENCE [LARGE SCALE GENOMIC DNA]</scope>
    <source>
        <strain evidence="9">DSM 17711 / JCM 13418 / NBRC 101707 / SANAE</strain>
    </source>
</reference>
<feature type="binding site" evidence="5">
    <location>
        <begin position="146"/>
        <end position="148"/>
    </location>
    <ligand>
        <name>1-deoxy-D-threo-hexo-2,5-diulose 6-phosphate</name>
        <dbReference type="ChEBI" id="CHEBI:58861"/>
    </ligand>
</feature>
<dbReference type="HAMAP" id="MF_00960">
    <property type="entry name" value="ADH_synthase"/>
    <property type="match status" value="1"/>
</dbReference>
<comment type="subunit">
    <text evidence="5">Homodecamer.</text>
</comment>
<dbReference type="Gene3D" id="3.20.20.70">
    <property type="entry name" value="Aldolase class I"/>
    <property type="match status" value="1"/>
</dbReference>
<dbReference type="Pfam" id="PF01791">
    <property type="entry name" value="DeoC"/>
    <property type="match status" value="1"/>
</dbReference>
<keyword evidence="4 5" id="KW-0704">Schiff base</keyword>
<dbReference type="PATRIC" id="fig|304371.9.peg.1405"/>
<dbReference type="InParanoid" id="D1YYB7"/>